<keyword evidence="1" id="KW-0812">Transmembrane</keyword>
<feature type="transmembrane region" description="Helical" evidence="1">
    <location>
        <begin position="38"/>
        <end position="55"/>
    </location>
</feature>
<evidence type="ECO:0000259" key="2">
    <source>
        <dbReference type="Pfam" id="PF09925"/>
    </source>
</evidence>
<feature type="transmembrane region" description="Helical" evidence="1">
    <location>
        <begin position="102"/>
        <end position="122"/>
    </location>
</feature>
<dbReference type="AlphaFoldDB" id="A0A8J8JVF2"/>
<keyword evidence="1" id="KW-0472">Membrane</keyword>
<feature type="transmembrane region" description="Helical" evidence="1">
    <location>
        <begin position="213"/>
        <end position="232"/>
    </location>
</feature>
<feature type="transmembrane region" description="Helical" evidence="1">
    <location>
        <begin position="291"/>
        <end position="314"/>
    </location>
</feature>
<feature type="domain" description="DUF2157" evidence="2">
    <location>
        <begin position="9"/>
        <end position="149"/>
    </location>
</feature>
<dbReference type="RefSeq" id="WP_171609935.1">
    <property type="nucleotide sequence ID" value="NZ_WHPF01000023.1"/>
</dbReference>
<comment type="caution">
    <text evidence="3">The sequence shown here is derived from an EMBL/GenBank/DDBJ whole genome shotgun (WGS) entry which is preliminary data.</text>
</comment>
<feature type="transmembrane region" description="Helical" evidence="1">
    <location>
        <begin position="238"/>
        <end position="257"/>
    </location>
</feature>
<keyword evidence="1" id="KW-1133">Transmembrane helix</keyword>
<evidence type="ECO:0000313" key="4">
    <source>
        <dbReference type="Proteomes" id="UP000598971"/>
    </source>
</evidence>
<feature type="transmembrane region" description="Helical" evidence="1">
    <location>
        <begin position="128"/>
        <end position="147"/>
    </location>
</feature>
<proteinExistence type="predicted"/>
<name>A0A8J8JVF2_9BACT</name>
<protein>
    <submittedName>
        <fullName evidence="3">DUF2157 domain-containing protein</fullName>
    </submittedName>
</protein>
<dbReference type="Proteomes" id="UP000598971">
    <property type="component" value="Unassembled WGS sequence"/>
</dbReference>
<feature type="transmembrane region" description="Helical" evidence="1">
    <location>
        <begin position="61"/>
        <end position="82"/>
    </location>
</feature>
<dbReference type="InterPro" id="IPR018677">
    <property type="entry name" value="DUF2157"/>
</dbReference>
<keyword evidence="4" id="KW-1185">Reference proteome</keyword>
<dbReference type="EMBL" id="WHPF01000023">
    <property type="protein sequence ID" value="NNV57978.1"/>
    <property type="molecule type" value="Genomic_DNA"/>
</dbReference>
<feature type="transmembrane region" description="Helical" evidence="1">
    <location>
        <begin position="183"/>
        <end position="201"/>
    </location>
</feature>
<evidence type="ECO:0000256" key="1">
    <source>
        <dbReference type="SAM" id="Phobius"/>
    </source>
</evidence>
<evidence type="ECO:0000313" key="3">
    <source>
        <dbReference type="EMBL" id="NNV57978.1"/>
    </source>
</evidence>
<feature type="transmembrane region" description="Helical" evidence="1">
    <location>
        <begin position="262"/>
        <end position="285"/>
    </location>
</feature>
<organism evidence="3 4">
    <name type="scientific">Limnovirga soli</name>
    <dbReference type="NCBI Taxonomy" id="2656915"/>
    <lineage>
        <taxon>Bacteria</taxon>
        <taxon>Pseudomonadati</taxon>
        <taxon>Bacteroidota</taxon>
        <taxon>Chitinophagia</taxon>
        <taxon>Chitinophagales</taxon>
        <taxon>Chitinophagaceae</taxon>
        <taxon>Limnovirga</taxon>
    </lineage>
</organism>
<feature type="transmembrane region" description="Helical" evidence="1">
    <location>
        <begin position="152"/>
        <end position="171"/>
    </location>
</feature>
<gene>
    <name evidence="3" type="ORF">GD597_21115</name>
</gene>
<accession>A0A8J8JVF2</accession>
<dbReference type="Pfam" id="PF09925">
    <property type="entry name" value="DUF2157"/>
    <property type="match status" value="1"/>
</dbReference>
<sequence length="324" mass="36240">MSFTIFNKLFASGHISADELQHIQAPYPKSVHWELRTLLYLGIVLTTTGAGILVYENIDTIGHTVIISAIALACAACFAYCFKTSAGFVRGKATTTHVLQDYILLLGCLLLLSFIGYIQYQYTVFGSRLGMASFIPMVLLFASAYYFDHLGVLSLAITNLAAWAGIVASPLNILSDNDFNNVYLIYTAILLGVILIAMAVLSTKKQLKAHFAFTYKNFGAHILFIALLAAIIQIEQIYLLWFLVLLGVVFYFFTTAVAEQSFYFFVITVLYAYFGISYVIMDFLIAVSGYAIAYFIMIYFIASGIALIRLFMYYNKKLKQHDSL</sequence>
<reference evidence="3" key="1">
    <citation type="submission" date="2019-10" db="EMBL/GenBank/DDBJ databases">
        <title>Draft genome sequence of Panacibacter sp. KCS-6.</title>
        <authorList>
            <person name="Yim K.J."/>
        </authorList>
    </citation>
    <scope>NUCLEOTIDE SEQUENCE</scope>
    <source>
        <strain evidence="3">KCS-6</strain>
    </source>
</reference>